<dbReference type="SUPFAM" id="SSF48498">
    <property type="entry name" value="Tetracyclin repressor-like, C-terminal domain"/>
    <property type="match status" value="1"/>
</dbReference>
<evidence type="ECO:0000256" key="2">
    <source>
        <dbReference type="ARBA" id="ARBA00023125"/>
    </source>
</evidence>
<dbReference type="InterPro" id="IPR009057">
    <property type="entry name" value="Homeodomain-like_sf"/>
</dbReference>
<evidence type="ECO:0000256" key="4">
    <source>
        <dbReference type="PROSITE-ProRule" id="PRU00335"/>
    </source>
</evidence>
<keyword evidence="1" id="KW-0805">Transcription regulation</keyword>
<dbReference type="PROSITE" id="PS50977">
    <property type="entry name" value="HTH_TETR_2"/>
    <property type="match status" value="1"/>
</dbReference>
<dbReference type="PANTHER" id="PTHR30055:SF234">
    <property type="entry name" value="HTH-TYPE TRANSCRIPTIONAL REGULATOR BETI"/>
    <property type="match status" value="1"/>
</dbReference>
<reference evidence="6" key="1">
    <citation type="submission" date="2020-12" db="EMBL/GenBank/DDBJ databases">
        <title>Sanguibacter suaedae sp. nov., isolated from Suaeda aralocaspica.</title>
        <authorList>
            <person name="Ma Q."/>
        </authorList>
    </citation>
    <scope>NUCLEOTIDE SEQUENCE</scope>
    <source>
        <strain evidence="6">YZGR15</strain>
    </source>
</reference>
<feature type="domain" description="HTH tetR-type" evidence="5">
    <location>
        <begin position="6"/>
        <end position="66"/>
    </location>
</feature>
<comment type="caution">
    <text evidence="6">The sequence shown here is derived from an EMBL/GenBank/DDBJ whole genome shotgun (WGS) entry which is preliminary data.</text>
</comment>
<dbReference type="SUPFAM" id="SSF46689">
    <property type="entry name" value="Homeodomain-like"/>
    <property type="match status" value="1"/>
</dbReference>
<keyword evidence="7" id="KW-1185">Reference proteome</keyword>
<evidence type="ECO:0000259" key="5">
    <source>
        <dbReference type="PROSITE" id="PS50977"/>
    </source>
</evidence>
<dbReference type="AlphaFoldDB" id="A0A934MAR8"/>
<dbReference type="Pfam" id="PF00440">
    <property type="entry name" value="TetR_N"/>
    <property type="match status" value="1"/>
</dbReference>
<sequence>MTTHEHSTRDKILIAAATMLGEDPTARLSVRAVAARAGVSTGSLRHFFPTQRELVDTVVAGLYDIEIPGDPIHDLDTPPAERLIRCLRQLLAAIGTGDKARETWRSTFQAYVATPPTADATTTYLALERLAVRRIERWLTVLRDEGAVPAGDDERRARFLVTVVNGLAVERALPADSTRLAHEEDTLRLAVLGILHDGESAA</sequence>
<evidence type="ECO:0000256" key="3">
    <source>
        <dbReference type="ARBA" id="ARBA00023163"/>
    </source>
</evidence>
<proteinExistence type="predicted"/>
<dbReference type="GO" id="GO:0000976">
    <property type="term" value="F:transcription cis-regulatory region binding"/>
    <property type="evidence" value="ECO:0007669"/>
    <property type="project" value="TreeGrafter"/>
</dbReference>
<evidence type="ECO:0000313" key="6">
    <source>
        <dbReference type="EMBL" id="MBI9115900.1"/>
    </source>
</evidence>
<accession>A0A934MAR8</accession>
<protein>
    <submittedName>
        <fullName evidence="6">TetR/AcrR family transcriptional regulator</fullName>
    </submittedName>
</protein>
<dbReference type="InterPro" id="IPR050109">
    <property type="entry name" value="HTH-type_TetR-like_transc_reg"/>
</dbReference>
<name>A0A934MAR8_9MICO</name>
<dbReference type="EMBL" id="JAEINH010000012">
    <property type="protein sequence ID" value="MBI9115900.1"/>
    <property type="molecule type" value="Genomic_DNA"/>
</dbReference>
<feature type="DNA-binding region" description="H-T-H motif" evidence="4">
    <location>
        <begin position="29"/>
        <end position="48"/>
    </location>
</feature>
<organism evidence="6 7">
    <name type="scientific">Sanguibacter suaedae</name>
    <dbReference type="NCBI Taxonomy" id="2795737"/>
    <lineage>
        <taxon>Bacteria</taxon>
        <taxon>Bacillati</taxon>
        <taxon>Actinomycetota</taxon>
        <taxon>Actinomycetes</taxon>
        <taxon>Micrococcales</taxon>
        <taxon>Sanguibacteraceae</taxon>
        <taxon>Sanguibacter</taxon>
    </lineage>
</organism>
<keyword evidence="3" id="KW-0804">Transcription</keyword>
<evidence type="ECO:0000313" key="7">
    <source>
        <dbReference type="Proteomes" id="UP000602087"/>
    </source>
</evidence>
<dbReference type="InterPro" id="IPR001647">
    <property type="entry name" value="HTH_TetR"/>
</dbReference>
<dbReference type="Proteomes" id="UP000602087">
    <property type="component" value="Unassembled WGS sequence"/>
</dbReference>
<dbReference type="GO" id="GO:0003700">
    <property type="term" value="F:DNA-binding transcription factor activity"/>
    <property type="evidence" value="ECO:0007669"/>
    <property type="project" value="TreeGrafter"/>
</dbReference>
<dbReference type="RefSeq" id="WP_198734471.1">
    <property type="nucleotide sequence ID" value="NZ_JAEINH010000012.1"/>
</dbReference>
<dbReference type="PANTHER" id="PTHR30055">
    <property type="entry name" value="HTH-TYPE TRANSCRIPTIONAL REGULATOR RUTR"/>
    <property type="match status" value="1"/>
</dbReference>
<dbReference type="Gene3D" id="1.10.357.10">
    <property type="entry name" value="Tetracycline Repressor, domain 2"/>
    <property type="match status" value="1"/>
</dbReference>
<gene>
    <name evidence="6" type="ORF">JAV76_12835</name>
</gene>
<dbReference type="InterPro" id="IPR036271">
    <property type="entry name" value="Tet_transcr_reg_TetR-rel_C_sf"/>
</dbReference>
<keyword evidence="2 4" id="KW-0238">DNA-binding</keyword>
<evidence type="ECO:0000256" key="1">
    <source>
        <dbReference type="ARBA" id="ARBA00023015"/>
    </source>
</evidence>